<feature type="compositionally biased region" description="Polar residues" evidence="1">
    <location>
        <begin position="261"/>
        <end position="290"/>
    </location>
</feature>
<organism evidence="2 3">
    <name type="scientific">Cordyceps fumosorosea (strain ARSEF 2679)</name>
    <name type="common">Isaria fumosorosea</name>
    <dbReference type="NCBI Taxonomy" id="1081104"/>
    <lineage>
        <taxon>Eukaryota</taxon>
        <taxon>Fungi</taxon>
        <taxon>Dikarya</taxon>
        <taxon>Ascomycota</taxon>
        <taxon>Pezizomycotina</taxon>
        <taxon>Sordariomycetes</taxon>
        <taxon>Hypocreomycetidae</taxon>
        <taxon>Hypocreales</taxon>
        <taxon>Cordycipitaceae</taxon>
        <taxon>Cordyceps</taxon>
    </lineage>
</organism>
<dbReference type="STRING" id="1081104.A0A167UBW2"/>
<feature type="region of interest" description="Disordered" evidence="1">
    <location>
        <begin position="326"/>
        <end position="475"/>
    </location>
</feature>
<proteinExistence type="predicted"/>
<feature type="region of interest" description="Disordered" evidence="1">
    <location>
        <begin position="787"/>
        <end position="808"/>
    </location>
</feature>
<accession>A0A167UBW2</accession>
<sequence length="808" mass="88542">MALQSVLAPGLPETESHVLQQYQKIIRFRDEILAGKHATIKVPDSLREAALSLSTDDVHECTPENRPREDNTAFASKHAVGSFLATPNVAPPPEPHPVHLSKPDELLCAELQRQRKRIEQELWEDVQRNSSQQNGSGTLPEFDASAVLAKALLLVPEVNFCAQTQEGASSGNGPDQDSFDDNTFYSSQHDTPEFQPASPVPVSSAVPAASTAPAQPPPANSITANAVQDTTRDERRTSSVTKARQLRTYDELTETPAVRKQPSSLPGLNNYADNSATGLSQPNAAASSATASVGKQTIPIQPSSYIDLHPPSPLLQNRTRALPGYLATGYPAQPPQPSEIPGFYGGAENSINSARAPAQVAALRSEPGSRTSPESSSQGGQGKRKNKKKKRKSDRLALESQQSFASSTHQIKAEPRSPSPLPGPSYIRPSKRRRQLKQQNQNSSHDEMLYDPAMSYDPAMPSGPSNPNEAPQTFQNRQEQVPVGYDGSGVYFAAASTISNDARVSRDRAAERVVTDDGYRREHMPQLALAPEYPSRGSHMGRNIRGDVVSDVMLPYRNSPQATRYSVHPEGDVFHEATSQHHPGRILYDAYGREYFEPPRQIIRQSMAPSPLPGDPDRLFDRPPVPPLARYQGPGALEERGYMFAQAASPYVAPRRILTQPEYVTFENRDVRYREYSTRPLAATRESVPPRPQEQRIYAEGGREYINRASSIHPTEQTRVTSGPGPHDPVANVRPEASGVIYGAERRGPARVFTTYSYGPWGDNQGMMDRPGGVVNMYTDASNEAASSRTAMAQDARYGRGTMQDGFR</sequence>
<feature type="compositionally biased region" description="Polar residues" evidence="1">
    <location>
        <begin position="165"/>
        <end position="189"/>
    </location>
</feature>
<feature type="compositionally biased region" description="Basic residues" evidence="1">
    <location>
        <begin position="382"/>
        <end position="393"/>
    </location>
</feature>
<feature type="compositionally biased region" description="Polar residues" evidence="1">
    <location>
        <begin position="463"/>
        <end position="475"/>
    </location>
</feature>
<protein>
    <submittedName>
        <fullName evidence="2">Uncharacterized protein</fullName>
    </submittedName>
</protein>
<feature type="compositionally biased region" description="Polar residues" evidence="1">
    <location>
        <begin position="220"/>
        <end position="229"/>
    </location>
</feature>
<evidence type="ECO:0000313" key="2">
    <source>
        <dbReference type="EMBL" id="OAA61430.1"/>
    </source>
</evidence>
<evidence type="ECO:0000313" key="3">
    <source>
        <dbReference type="Proteomes" id="UP000076744"/>
    </source>
</evidence>
<feature type="compositionally biased region" description="Polar residues" evidence="1">
    <location>
        <begin position="399"/>
        <end position="410"/>
    </location>
</feature>
<name>A0A167UBW2_CORFA</name>
<gene>
    <name evidence="2" type="ORF">ISF_05509</name>
</gene>
<dbReference type="GeneID" id="30021801"/>
<dbReference type="AlphaFoldDB" id="A0A167UBW2"/>
<dbReference type="EMBL" id="AZHB01000013">
    <property type="protein sequence ID" value="OAA61430.1"/>
    <property type="molecule type" value="Genomic_DNA"/>
</dbReference>
<dbReference type="RefSeq" id="XP_018703685.1">
    <property type="nucleotide sequence ID" value="XM_018849114.1"/>
</dbReference>
<feature type="compositionally biased region" description="Low complexity" evidence="1">
    <location>
        <begin position="196"/>
        <end position="213"/>
    </location>
</feature>
<comment type="caution">
    <text evidence="2">The sequence shown here is derived from an EMBL/GenBank/DDBJ whole genome shotgun (WGS) entry which is preliminary data.</text>
</comment>
<feature type="region of interest" description="Disordered" evidence="1">
    <location>
        <begin position="165"/>
        <end position="290"/>
    </location>
</feature>
<reference evidence="2 3" key="1">
    <citation type="journal article" date="2016" name="Genome Biol. Evol.">
        <title>Divergent and convergent evolution of fungal pathogenicity.</title>
        <authorList>
            <person name="Shang Y."/>
            <person name="Xiao G."/>
            <person name="Zheng P."/>
            <person name="Cen K."/>
            <person name="Zhan S."/>
            <person name="Wang C."/>
        </authorList>
    </citation>
    <scope>NUCLEOTIDE SEQUENCE [LARGE SCALE GENOMIC DNA]</scope>
    <source>
        <strain evidence="2 3">ARSEF 2679</strain>
    </source>
</reference>
<dbReference type="OrthoDB" id="5333304at2759"/>
<dbReference type="Proteomes" id="UP000076744">
    <property type="component" value="Unassembled WGS sequence"/>
</dbReference>
<keyword evidence="3" id="KW-1185">Reference proteome</keyword>
<evidence type="ECO:0000256" key="1">
    <source>
        <dbReference type="SAM" id="MobiDB-lite"/>
    </source>
</evidence>